<keyword evidence="5" id="KW-1185">Reference proteome</keyword>
<evidence type="ECO:0000313" key="5">
    <source>
        <dbReference type="Proteomes" id="UP000216311"/>
    </source>
</evidence>
<dbReference type="Pfam" id="PF12172">
    <property type="entry name" value="zf-ChsH2"/>
    <property type="match status" value="1"/>
</dbReference>
<dbReference type="InterPro" id="IPR052513">
    <property type="entry name" value="Thioester_dehydratase-like"/>
</dbReference>
<accession>A0A255GPR1</accession>
<dbReference type="Pfam" id="PF01796">
    <property type="entry name" value="OB_ChsH2_C"/>
    <property type="match status" value="1"/>
</dbReference>
<dbReference type="Gene3D" id="6.10.30.10">
    <property type="match status" value="1"/>
</dbReference>
<dbReference type="SUPFAM" id="SSF54637">
    <property type="entry name" value="Thioesterase/thiol ester dehydrase-isomerase"/>
    <property type="match status" value="1"/>
</dbReference>
<evidence type="ECO:0000259" key="2">
    <source>
        <dbReference type="Pfam" id="PF12172"/>
    </source>
</evidence>
<protein>
    <recommendedName>
        <fullName evidence="6">DNA-binding protein</fullName>
    </recommendedName>
</protein>
<dbReference type="InterPro" id="IPR002878">
    <property type="entry name" value="ChsH2_C"/>
</dbReference>
<dbReference type="Pfam" id="PF13452">
    <property type="entry name" value="FAS1_DH_region"/>
    <property type="match status" value="1"/>
</dbReference>
<feature type="domain" description="FAS1-like dehydratase" evidence="3">
    <location>
        <begin position="22"/>
        <end position="164"/>
    </location>
</feature>
<feature type="domain" description="ChsH2 C-terminal OB-fold" evidence="1">
    <location>
        <begin position="244"/>
        <end position="304"/>
    </location>
</feature>
<dbReference type="SUPFAM" id="SSF50249">
    <property type="entry name" value="Nucleic acid-binding proteins"/>
    <property type="match status" value="1"/>
</dbReference>
<gene>
    <name evidence="4" type="ORF">CGZ93_17475</name>
</gene>
<reference evidence="4 5" key="1">
    <citation type="submission" date="2017-07" db="EMBL/GenBank/DDBJ databases">
        <title>Draft whole genome sequences of clinical Proprionibacteriaceae strains.</title>
        <authorList>
            <person name="Bernier A.-M."/>
            <person name="Bernard K."/>
            <person name="Domingo M.-C."/>
        </authorList>
    </citation>
    <scope>NUCLEOTIDE SEQUENCE [LARGE SCALE GENOMIC DNA]</scope>
    <source>
        <strain evidence="4 5">NML 130396</strain>
    </source>
</reference>
<dbReference type="InterPro" id="IPR012340">
    <property type="entry name" value="NA-bd_OB-fold"/>
</dbReference>
<evidence type="ECO:0008006" key="6">
    <source>
        <dbReference type="Google" id="ProtNLM"/>
    </source>
</evidence>
<dbReference type="AlphaFoldDB" id="A0A255GPR1"/>
<dbReference type="InterPro" id="IPR022002">
    <property type="entry name" value="ChsH2_Znr"/>
</dbReference>
<name>A0A255GPR1_9ACTN</name>
<feature type="domain" description="ChsH2 rubredoxin-like zinc ribbon" evidence="2">
    <location>
        <begin position="206"/>
        <end position="241"/>
    </location>
</feature>
<dbReference type="OrthoDB" id="4275032at2"/>
<evidence type="ECO:0000259" key="1">
    <source>
        <dbReference type="Pfam" id="PF01796"/>
    </source>
</evidence>
<dbReference type="PANTHER" id="PTHR34075">
    <property type="entry name" value="BLR3430 PROTEIN"/>
    <property type="match status" value="1"/>
</dbReference>
<dbReference type="InterPro" id="IPR029069">
    <property type="entry name" value="HotDog_dom_sf"/>
</dbReference>
<dbReference type="PANTHER" id="PTHR34075:SF5">
    <property type="entry name" value="BLR3430 PROTEIN"/>
    <property type="match status" value="1"/>
</dbReference>
<dbReference type="EMBL" id="NMVQ01000047">
    <property type="protein sequence ID" value="OYO16556.1"/>
    <property type="molecule type" value="Genomic_DNA"/>
</dbReference>
<evidence type="ECO:0000259" key="3">
    <source>
        <dbReference type="Pfam" id="PF13452"/>
    </source>
</evidence>
<organism evidence="4 5">
    <name type="scientific">Enemella dayhoffiae</name>
    <dbReference type="NCBI Taxonomy" id="2016507"/>
    <lineage>
        <taxon>Bacteria</taxon>
        <taxon>Bacillati</taxon>
        <taxon>Actinomycetota</taxon>
        <taxon>Actinomycetes</taxon>
        <taxon>Propionibacteriales</taxon>
        <taxon>Propionibacteriaceae</taxon>
        <taxon>Enemella</taxon>
    </lineage>
</organism>
<sequence length="321" mass="35556">MSDFEARLQSFVGRPAGPPRISRDPVERSMIRHFVEAVDDHNPIYVDDEAARATGRAGVVAPPAMLSTWVMRGYRAHHRTPAPTEVSASPLDELLELLGERGFTGVVATDSEQVYQRELVPGDRIRSELVISAVSAEKQTGLGAGHFITTTRTYRDAEDAVVATETFRILRFDPTRARGKATDRPAAADPADRPRPFLLRDNEFWFAAARERRLLIQRCADCATLRHPPGPMCPQCHSFDWDTVTAAGTGTVHSFVISHHPRAAGFDYPLPIVLVDLTEGTRLVADYRGPIEELEIGLPVRVGWTELDSETTLPHFEKAEA</sequence>
<proteinExistence type="predicted"/>
<evidence type="ECO:0000313" key="4">
    <source>
        <dbReference type="EMBL" id="OYO16556.1"/>
    </source>
</evidence>
<dbReference type="RefSeq" id="WP_094365443.1">
    <property type="nucleotide sequence ID" value="NZ_NMVQ01000047.1"/>
</dbReference>
<comment type="caution">
    <text evidence="4">The sequence shown here is derived from an EMBL/GenBank/DDBJ whole genome shotgun (WGS) entry which is preliminary data.</text>
</comment>
<dbReference type="InterPro" id="IPR039569">
    <property type="entry name" value="FAS1-like_DH_region"/>
</dbReference>
<dbReference type="CDD" id="cd03441">
    <property type="entry name" value="R_hydratase_like"/>
    <property type="match status" value="1"/>
</dbReference>
<dbReference type="Gene3D" id="3.10.129.10">
    <property type="entry name" value="Hotdog Thioesterase"/>
    <property type="match status" value="1"/>
</dbReference>
<dbReference type="Proteomes" id="UP000216311">
    <property type="component" value="Unassembled WGS sequence"/>
</dbReference>